<evidence type="ECO:0000313" key="2">
    <source>
        <dbReference type="EMBL" id="GHA98913.1"/>
    </source>
</evidence>
<keyword evidence="1" id="KW-0472">Membrane</keyword>
<proteinExistence type="predicted"/>
<dbReference type="AlphaFoldDB" id="A0A8J3G2R9"/>
<name>A0A8J3G2R9_9PROT</name>
<dbReference type="InterPro" id="IPR029045">
    <property type="entry name" value="ClpP/crotonase-like_dom_sf"/>
</dbReference>
<dbReference type="EMBL" id="BMZH01000009">
    <property type="protein sequence ID" value="GHA98913.1"/>
    <property type="molecule type" value="Genomic_DNA"/>
</dbReference>
<dbReference type="RefSeq" id="WP_189498442.1">
    <property type="nucleotide sequence ID" value="NZ_BMZH01000009.1"/>
</dbReference>
<evidence type="ECO:0000313" key="3">
    <source>
        <dbReference type="Proteomes" id="UP000634004"/>
    </source>
</evidence>
<sequence length="231" mass="25787">MAWNPYDETDWERGWTEPIPKPKHSAVAGLIALLLVAVFVWTALLPQPDPEARLNLVVEDTVAYAYGGTDANSFNDIRRQLDANPQIDTIVLKHIPGTKHLGENTRIAQMIRARGINTHLERNSFIASGGVDLFLAGQQRTMECGAQIGVHSWQDSAGESPRTLGFDPIEDQMARFHASLDVDPAFYAFARDAAPHKSLYFLSRDDLKKFNLLTDGTCEGRRWFGFLGGQY</sequence>
<keyword evidence="3" id="KW-1185">Reference proteome</keyword>
<protein>
    <submittedName>
        <fullName evidence="2">Uncharacterized protein</fullName>
    </submittedName>
</protein>
<comment type="caution">
    <text evidence="2">The sequence shown here is derived from an EMBL/GenBank/DDBJ whole genome shotgun (WGS) entry which is preliminary data.</text>
</comment>
<reference evidence="2" key="2">
    <citation type="submission" date="2020-09" db="EMBL/GenBank/DDBJ databases">
        <authorList>
            <person name="Sun Q."/>
            <person name="Kim S."/>
        </authorList>
    </citation>
    <scope>NUCLEOTIDE SEQUENCE</scope>
    <source>
        <strain evidence="2">KCTC 32513</strain>
    </source>
</reference>
<feature type="transmembrane region" description="Helical" evidence="1">
    <location>
        <begin position="26"/>
        <end position="45"/>
    </location>
</feature>
<reference evidence="2" key="1">
    <citation type="journal article" date="2014" name="Int. J. Syst. Evol. Microbiol.">
        <title>Complete genome sequence of Corynebacterium casei LMG S-19264T (=DSM 44701T), isolated from a smear-ripened cheese.</title>
        <authorList>
            <consortium name="US DOE Joint Genome Institute (JGI-PGF)"/>
            <person name="Walter F."/>
            <person name="Albersmeier A."/>
            <person name="Kalinowski J."/>
            <person name="Ruckert C."/>
        </authorList>
    </citation>
    <scope>NUCLEOTIDE SEQUENCE</scope>
    <source>
        <strain evidence="2">KCTC 32513</strain>
    </source>
</reference>
<keyword evidence="1" id="KW-1133">Transmembrane helix</keyword>
<dbReference type="Proteomes" id="UP000634004">
    <property type="component" value="Unassembled WGS sequence"/>
</dbReference>
<gene>
    <name evidence="2" type="ORF">GCM10009069_22340</name>
</gene>
<accession>A0A8J3G2R9</accession>
<organism evidence="2 3">
    <name type="scientific">Algimonas arctica</name>
    <dbReference type="NCBI Taxonomy" id="1479486"/>
    <lineage>
        <taxon>Bacteria</taxon>
        <taxon>Pseudomonadati</taxon>
        <taxon>Pseudomonadota</taxon>
        <taxon>Alphaproteobacteria</taxon>
        <taxon>Maricaulales</taxon>
        <taxon>Robiginitomaculaceae</taxon>
        <taxon>Algimonas</taxon>
    </lineage>
</organism>
<dbReference type="SUPFAM" id="SSF52096">
    <property type="entry name" value="ClpP/crotonase"/>
    <property type="match status" value="1"/>
</dbReference>
<keyword evidence="1" id="KW-0812">Transmembrane</keyword>
<evidence type="ECO:0000256" key="1">
    <source>
        <dbReference type="SAM" id="Phobius"/>
    </source>
</evidence>